<feature type="domain" description="SPOR" evidence="2">
    <location>
        <begin position="129"/>
        <end position="203"/>
    </location>
</feature>
<evidence type="ECO:0000313" key="4">
    <source>
        <dbReference type="Proteomes" id="UP000007102"/>
    </source>
</evidence>
<dbReference type="GO" id="GO:0042834">
    <property type="term" value="F:peptidoglycan binding"/>
    <property type="evidence" value="ECO:0007669"/>
    <property type="project" value="InterPro"/>
</dbReference>
<keyword evidence="1" id="KW-0472">Membrane</keyword>
<dbReference type="eggNOG" id="COG3087">
    <property type="taxonomic scope" value="Bacteria"/>
</dbReference>
<dbReference type="PROSITE" id="PS51724">
    <property type="entry name" value="SPOR"/>
    <property type="match status" value="1"/>
</dbReference>
<dbReference type="HOGENOM" id="CLU_1142159_0_0_0"/>
<keyword evidence="1" id="KW-1133">Transmembrane helix</keyword>
<dbReference type="SUPFAM" id="SSF110997">
    <property type="entry name" value="Sporulation related repeat"/>
    <property type="match status" value="1"/>
</dbReference>
<dbReference type="InterPro" id="IPR036680">
    <property type="entry name" value="SPOR-like_sf"/>
</dbReference>
<dbReference type="Pfam" id="PF05036">
    <property type="entry name" value="SPOR"/>
    <property type="match status" value="1"/>
</dbReference>
<gene>
    <name evidence="3" type="ordered locus">Dester_1093</name>
</gene>
<dbReference type="EMBL" id="CP002543">
    <property type="protein sequence ID" value="ADY73730.1"/>
    <property type="molecule type" value="Genomic_DNA"/>
</dbReference>
<feature type="transmembrane region" description="Helical" evidence="1">
    <location>
        <begin position="7"/>
        <end position="29"/>
    </location>
</feature>
<dbReference type="InterPro" id="IPR007730">
    <property type="entry name" value="SPOR-like_dom"/>
</dbReference>
<dbReference type="Proteomes" id="UP000007102">
    <property type="component" value="Chromosome"/>
</dbReference>
<evidence type="ECO:0000313" key="3">
    <source>
        <dbReference type="EMBL" id="ADY73730.1"/>
    </source>
</evidence>
<dbReference type="OrthoDB" id="14963at2"/>
<dbReference type="STRING" id="868864.Dester_1093"/>
<protein>
    <submittedName>
        <fullName evidence="3">Sporulation domain-containing protein</fullName>
    </submittedName>
</protein>
<dbReference type="AlphaFoldDB" id="F0S049"/>
<dbReference type="KEGG" id="dte:Dester_1093"/>
<keyword evidence="1" id="KW-0812">Transmembrane</keyword>
<proteinExistence type="predicted"/>
<accession>F0S049</accession>
<evidence type="ECO:0000259" key="2">
    <source>
        <dbReference type="PROSITE" id="PS51724"/>
    </source>
</evidence>
<evidence type="ECO:0000256" key="1">
    <source>
        <dbReference type="SAM" id="Phobius"/>
    </source>
</evidence>
<keyword evidence="4" id="KW-1185">Reference proteome</keyword>
<name>F0S049_DESTD</name>
<dbReference type="RefSeq" id="WP_013638682.1">
    <property type="nucleotide sequence ID" value="NC_015185.1"/>
</dbReference>
<dbReference type="Gene3D" id="3.30.70.1070">
    <property type="entry name" value="Sporulation related repeat"/>
    <property type="match status" value="1"/>
</dbReference>
<sequence>MEGDRRIQFILMGTAVAIFVFSYSLGYFIGKEAGFEEAKQKFDIEKQKLLKTIAALSPVSQPRVENKVVVVDNTKEKTEHSVAEEKVKKEISQEKKKIVEEKKKELASTSTKQEKKSTVKLKSKETTREIKEKGYYLQVGVFKNKTNAIKLASQLKEKGFNSKTLFYDKYTVVTVGYFDSKEKALSVQKLLKNIGYKSILKRRK</sequence>
<dbReference type="InParanoid" id="F0S049"/>
<reference evidence="4" key="2">
    <citation type="submission" date="2011-02" db="EMBL/GenBank/DDBJ databases">
        <title>The complete genome of Desulfurobacterium thermolithotrophum DSM 11699.</title>
        <authorList>
            <consortium name="US DOE Joint Genome Institute (JGI-PGF)"/>
            <person name="Lucas S."/>
            <person name="Copeland A."/>
            <person name="Lapidus A."/>
            <person name="Bruce D."/>
            <person name="Goodwin L."/>
            <person name="Pitluck S."/>
            <person name="Kyrpides N."/>
            <person name="Mavromatis K."/>
            <person name="Pagani I."/>
            <person name="Ivanova N."/>
            <person name="Mikhailova N."/>
            <person name="Daligault H."/>
            <person name="Detter J.C."/>
            <person name="Tapia R."/>
            <person name="Han C."/>
            <person name="Land M."/>
            <person name="Hauser L."/>
            <person name="Markowitz V."/>
            <person name="Cheng J.-F."/>
            <person name="Hugenholtz P."/>
            <person name="Woyke T."/>
            <person name="Wu D."/>
            <person name="Spring S."/>
            <person name="Brambilla E."/>
            <person name="Klenk H.-P."/>
            <person name="Eisen J.A."/>
        </authorList>
    </citation>
    <scope>NUCLEOTIDE SEQUENCE [LARGE SCALE GENOMIC DNA]</scope>
    <source>
        <strain evidence="4">DSM 11699 / BSA</strain>
    </source>
</reference>
<organism evidence="3 4">
    <name type="scientific">Desulfurobacterium thermolithotrophum (strain DSM 11699 / BSA)</name>
    <dbReference type="NCBI Taxonomy" id="868864"/>
    <lineage>
        <taxon>Bacteria</taxon>
        <taxon>Pseudomonadati</taxon>
        <taxon>Aquificota</taxon>
        <taxon>Aquificia</taxon>
        <taxon>Desulfurobacteriales</taxon>
        <taxon>Desulfurobacteriaceae</taxon>
        <taxon>Desulfurobacterium</taxon>
    </lineage>
</organism>
<reference evidence="3 4" key="1">
    <citation type="journal article" date="2011" name="Stand. Genomic Sci.">
        <title>Complete genome sequence of the thermophilic sulfur-reducer Desulfurobacterium thermolithotrophum type strain (BSA(T)) from a deep-sea hydrothermal vent.</title>
        <authorList>
            <person name="Goker M."/>
            <person name="Daligault H."/>
            <person name="Mwirichia R."/>
            <person name="Lapidus A."/>
            <person name="Lucas S."/>
            <person name="Deshpande S."/>
            <person name="Pagani I."/>
            <person name="Tapia R."/>
            <person name="Cheng J.F."/>
            <person name="Goodwin L."/>
            <person name="Pitluck S."/>
            <person name="Liolios K."/>
            <person name="Ivanova N."/>
            <person name="Mavromatis K."/>
            <person name="Mikhailova N."/>
            <person name="Pati A."/>
            <person name="Chen A."/>
            <person name="Palaniappan K."/>
            <person name="Han C."/>
            <person name="Land M."/>
            <person name="Hauser L."/>
            <person name="Pan C."/>
            <person name="Brambilla E.M."/>
            <person name="Rohde M."/>
            <person name="Spring S."/>
            <person name="Sikorski J."/>
            <person name="Wirth R."/>
            <person name="Detter J.C."/>
            <person name="Woyke T."/>
            <person name="Bristow J."/>
            <person name="Eisen J.A."/>
            <person name="Markowitz V."/>
            <person name="Hugenholtz P."/>
            <person name="Kyrpides N.C."/>
            <person name="Klenk H.P."/>
        </authorList>
    </citation>
    <scope>NUCLEOTIDE SEQUENCE [LARGE SCALE GENOMIC DNA]</scope>
    <source>
        <strain evidence="4">DSM 11699 / BSA</strain>
    </source>
</reference>